<feature type="region of interest" description="Disordered" evidence="1">
    <location>
        <begin position="310"/>
        <end position="344"/>
    </location>
</feature>
<gene>
    <name evidence="3" type="ORF">PNOK_0938200</name>
</gene>
<accession>A0A286U5N5</accession>
<protein>
    <submittedName>
        <fullName evidence="3">Uncharacterized protein</fullName>
    </submittedName>
</protein>
<dbReference type="EMBL" id="NBII01000011">
    <property type="protein sequence ID" value="PAV14829.1"/>
    <property type="molecule type" value="Genomic_DNA"/>
</dbReference>
<dbReference type="OrthoDB" id="3363836at2759"/>
<dbReference type="STRING" id="2282107.A0A286U5N5"/>
<evidence type="ECO:0000256" key="2">
    <source>
        <dbReference type="SAM" id="Phobius"/>
    </source>
</evidence>
<name>A0A286U5N5_9AGAM</name>
<evidence type="ECO:0000256" key="1">
    <source>
        <dbReference type="SAM" id="MobiDB-lite"/>
    </source>
</evidence>
<keyword evidence="2" id="KW-0812">Transmembrane</keyword>
<proteinExistence type="predicted"/>
<sequence>MVDLRFGHAVGLKNHHKMKAKRSSCSSGGFITSPEAGQEIDTSNEVMFAWDSSCLDITAADLYLYAPYRDSSLVQMFKNVDFTKGSYNTTLKPKWWNSSSSVELELTIVETGTYAFLATLPPGPVWTANYDSTKQTDSSDVGTTSTTDSNVTTVNNLETGKSGLTKGQLAAAVLLPLIAVGLALAAYIVISRKREKGRRKRWSEALDKRMSVISGDWRSMSYRGAEAAIRASMADPNRSSIWSAGAGAGAAGVGVPHPNAPEQEAVVTPEMAQIRRPGVGLRGPLPSSAAGGDGAARVSRISFAADTRFSRASGGEGLGSRGRPSTDSRRPNVPSRAFHSTYIPPVPSRLSEYVPEVDVNNLDSDENGSGMMSPTQRAGPLDLSTEDINARISHETAGMSSLVDSMQPALAMMNSYNNETLERVSPVSHQQQEYQQQEYQEYQEYQGGQQQQLYTLPPLQTSITFPTPVKSPIMESMPMEQPLSAATMMMSPDDMLRAYAERRRTGGGVMSPPGSPAPTMSMPIPVPAPAPASTMMPATMSMPVPVTVPAPAATGSPVSSQMRVLYAPSSTSTPMNEVGARRSSGSLSSRSGSRSGSVTGSDNNPFRKSMAGKSVDTQCADEDAHFGDAS</sequence>
<dbReference type="AlphaFoldDB" id="A0A286U5N5"/>
<feature type="compositionally biased region" description="Low complexity" evidence="1">
    <location>
        <begin position="581"/>
        <end position="601"/>
    </location>
</feature>
<evidence type="ECO:0000313" key="3">
    <source>
        <dbReference type="EMBL" id="PAV14829.1"/>
    </source>
</evidence>
<organism evidence="3 4">
    <name type="scientific">Pyrrhoderma noxium</name>
    <dbReference type="NCBI Taxonomy" id="2282107"/>
    <lineage>
        <taxon>Eukaryota</taxon>
        <taxon>Fungi</taxon>
        <taxon>Dikarya</taxon>
        <taxon>Basidiomycota</taxon>
        <taxon>Agaricomycotina</taxon>
        <taxon>Agaricomycetes</taxon>
        <taxon>Hymenochaetales</taxon>
        <taxon>Hymenochaetaceae</taxon>
        <taxon>Pyrrhoderma</taxon>
    </lineage>
</organism>
<feature type="transmembrane region" description="Helical" evidence="2">
    <location>
        <begin position="169"/>
        <end position="190"/>
    </location>
</feature>
<reference evidence="3 4" key="1">
    <citation type="journal article" date="2017" name="Mol. Ecol.">
        <title>Comparative and population genomic landscape of Phellinus noxius: A hypervariable fungus causing root rot in trees.</title>
        <authorList>
            <person name="Chung C.L."/>
            <person name="Lee T.J."/>
            <person name="Akiba M."/>
            <person name="Lee H.H."/>
            <person name="Kuo T.H."/>
            <person name="Liu D."/>
            <person name="Ke H.M."/>
            <person name="Yokoi T."/>
            <person name="Roa M.B."/>
            <person name="Lu M.J."/>
            <person name="Chang Y.Y."/>
            <person name="Ann P.J."/>
            <person name="Tsai J.N."/>
            <person name="Chen C.Y."/>
            <person name="Tzean S.S."/>
            <person name="Ota Y."/>
            <person name="Hattori T."/>
            <person name="Sahashi N."/>
            <person name="Liou R.F."/>
            <person name="Kikuchi T."/>
            <person name="Tsai I.J."/>
        </authorList>
    </citation>
    <scope>NUCLEOTIDE SEQUENCE [LARGE SCALE GENOMIC DNA]</scope>
    <source>
        <strain evidence="3 4">FFPRI411160</strain>
    </source>
</reference>
<dbReference type="Proteomes" id="UP000217199">
    <property type="component" value="Unassembled WGS sequence"/>
</dbReference>
<comment type="caution">
    <text evidence="3">The sequence shown here is derived from an EMBL/GenBank/DDBJ whole genome shotgun (WGS) entry which is preliminary data.</text>
</comment>
<evidence type="ECO:0000313" key="4">
    <source>
        <dbReference type="Proteomes" id="UP000217199"/>
    </source>
</evidence>
<keyword evidence="2" id="KW-0472">Membrane</keyword>
<dbReference type="InParanoid" id="A0A286U5N5"/>
<feature type="region of interest" description="Disordered" evidence="1">
    <location>
        <begin position="568"/>
        <end position="630"/>
    </location>
</feature>
<keyword evidence="4" id="KW-1185">Reference proteome</keyword>
<keyword evidence="2" id="KW-1133">Transmembrane helix</keyword>